<reference evidence="6" key="1">
    <citation type="submission" date="2022-03" db="EMBL/GenBank/DDBJ databases">
        <title>Draft genome sequence of Aduncisulcus paluster, a free-living microaerophilic Fornicata.</title>
        <authorList>
            <person name="Yuyama I."/>
            <person name="Kume K."/>
            <person name="Tamura T."/>
            <person name="Inagaki Y."/>
            <person name="Hashimoto T."/>
        </authorList>
    </citation>
    <scope>NUCLEOTIDE SEQUENCE</scope>
    <source>
        <strain evidence="6">NY0171</strain>
    </source>
</reference>
<dbReference type="SUPFAM" id="SSF50978">
    <property type="entry name" value="WD40 repeat-like"/>
    <property type="match status" value="1"/>
</dbReference>
<organism evidence="6 7">
    <name type="scientific">Aduncisulcus paluster</name>
    <dbReference type="NCBI Taxonomy" id="2918883"/>
    <lineage>
        <taxon>Eukaryota</taxon>
        <taxon>Metamonada</taxon>
        <taxon>Carpediemonas-like organisms</taxon>
        <taxon>Aduncisulcus</taxon>
    </lineage>
</organism>
<keyword evidence="7" id="KW-1185">Reference proteome</keyword>
<protein>
    <recommendedName>
        <fullName evidence="4">Serine/threonine-protein phosphatase 2A 55 kDa regulatory subunit B</fullName>
    </recommendedName>
</protein>
<evidence type="ECO:0000256" key="2">
    <source>
        <dbReference type="ARBA" id="ARBA00022574"/>
    </source>
</evidence>
<dbReference type="PANTHER" id="PTHR11871">
    <property type="entry name" value="PROTEIN PHOSPHATASE PP2A REGULATORY SUBUNIT B"/>
    <property type="match status" value="1"/>
</dbReference>
<dbReference type="EMBL" id="BQXS01012724">
    <property type="protein sequence ID" value="GKT27238.1"/>
    <property type="molecule type" value="Genomic_DNA"/>
</dbReference>
<evidence type="ECO:0000313" key="6">
    <source>
        <dbReference type="EMBL" id="GKT27238.1"/>
    </source>
</evidence>
<evidence type="ECO:0000256" key="3">
    <source>
        <dbReference type="ARBA" id="ARBA00022737"/>
    </source>
</evidence>
<accession>A0ABQ5K8M1</accession>
<dbReference type="Gene3D" id="2.130.10.10">
    <property type="entry name" value="YVTN repeat-like/Quinoprotein amine dehydrogenase"/>
    <property type="match status" value="1"/>
</dbReference>
<evidence type="ECO:0000256" key="5">
    <source>
        <dbReference type="SAM" id="MobiDB-lite"/>
    </source>
</evidence>
<sequence length="716" mass="78758">MPITRINGSKIRLSQLFGESTPSTTLSNICENDIVTVTKFSNDGKYLVVGDKGGRCICFEKQLKKRKRSKQVEFRFICEFQAHSKSFDALRSQSISESITALAFVPTSYKQSQFLLSANSSSTKLWKISDKITKEITLFNTKDDSSHISSLGQLRLPHIRSLHSCFAASHIHDYTDTQGFRIHSLSFSADHNVFLSADDLRIHLWSLERPDTCFNVVDLKPEDMADLSELITTAKFHPSNSNIFMYGTSNGSVRLLDTRVRCLHDKPCLYIHKGLDMKAGTADECEEAVSSIHDLAIFNHKVFVRDFASVKIYDFRRTLSDTMVSMQPNPLAARSLPSSSLAQSFSNPTSMIPHGSFSPSKMSISSNPGLVEELAPWVDPGIDEVPPSLLSPPDDSEVVETCLDEDTNAFAIPVVPSNLTRCSPASFSPSSPSYSGQPLSLNSPSSLHSSSLSIPHPLSSSFSPSGSDFLPPLSALLPLAPPPKPRYISKICSSLPLFSYSKVQRDRLCVSGCVYESVSIAVGKKNGLWCATGGVGECVCLWDCSSLGRNKSSESSRSTSASVSEEEECDGLLSLTANLDSVESSGSPHFGYRNGKERRRKGTGMSALFLRAGQKDEDEDDDEDESSCLPIGERVDIKIGRDLLDSKKRYKPVKVGDDSVPLYEDIQPLSAHMDKLKRRKDVKDRVRCIDICECPELGSEVMIVGTTANLYLFAKE</sequence>
<dbReference type="InterPro" id="IPR001680">
    <property type="entry name" value="WD40_rpt"/>
</dbReference>
<keyword evidence="3 4" id="KW-0677">Repeat</keyword>
<feature type="region of interest" description="Disordered" evidence="5">
    <location>
        <begin position="582"/>
        <end position="601"/>
    </location>
</feature>
<dbReference type="InterPro" id="IPR036322">
    <property type="entry name" value="WD40_repeat_dom_sf"/>
</dbReference>
<evidence type="ECO:0000313" key="7">
    <source>
        <dbReference type="Proteomes" id="UP001057375"/>
    </source>
</evidence>
<dbReference type="PRINTS" id="PR00600">
    <property type="entry name" value="PP2APR55"/>
</dbReference>
<dbReference type="Pfam" id="PF00400">
    <property type="entry name" value="WD40"/>
    <property type="match status" value="1"/>
</dbReference>
<dbReference type="InterPro" id="IPR000009">
    <property type="entry name" value="PP2A_PR55"/>
</dbReference>
<evidence type="ECO:0000256" key="4">
    <source>
        <dbReference type="RuleBase" id="RU331113"/>
    </source>
</evidence>
<dbReference type="Proteomes" id="UP001057375">
    <property type="component" value="Unassembled WGS sequence"/>
</dbReference>
<proteinExistence type="inferred from homology"/>
<name>A0ABQ5K8M1_9EUKA</name>
<dbReference type="SMART" id="SM00320">
    <property type="entry name" value="WD40"/>
    <property type="match status" value="5"/>
</dbReference>
<comment type="caution">
    <text evidence="6">The sequence shown here is derived from an EMBL/GenBank/DDBJ whole genome shotgun (WGS) entry which is preliminary data.</text>
</comment>
<dbReference type="InterPro" id="IPR015943">
    <property type="entry name" value="WD40/YVTN_repeat-like_dom_sf"/>
</dbReference>
<evidence type="ECO:0000256" key="1">
    <source>
        <dbReference type="ARBA" id="ARBA00008259"/>
    </source>
</evidence>
<comment type="similarity">
    <text evidence="1 4">Belongs to the phosphatase 2A regulatory subunit B family.</text>
</comment>
<gene>
    <name evidence="6" type="ORF">ADUPG1_013699</name>
</gene>
<keyword evidence="2 4" id="KW-0853">WD repeat</keyword>